<evidence type="ECO:0000256" key="1">
    <source>
        <dbReference type="SAM" id="MobiDB-lite"/>
    </source>
</evidence>
<dbReference type="Proteomes" id="UP001367508">
    <property type="component" value="Unassembled WGS sequence"/>
</dbReference>
<sequence length="95" mass="11188">MLDGRGTQSTYDPHNSSMSGGIEAVPKEDWGMMEERMIWRQGEVRVVVFGDGGNCGYLTFYHFHGDWLNWVSLRCHLCEEIRVCKEFFYERMKDK</sequence>
<reference evidence="2 3" key="1">
    <citation type="submission" date="2024-01" db="EMBL/GenBank/DDBJ databases">
        <title>The genomes of 5 underutilized Papilionoideae crops provide insights into root nodulation and disease resistanc.</title>
        <authorList>
            <person name="Jiang F."/>
        </authorList>
    </citation>
    <scope>NUCLEOTIDE SEQUENCE [LARGE SCALE GENOMIC DNA]</scope>
    <source>
        <strain evidence="2">LVBAO_FW01</strain>
        <tissue evidence="2">Leaves</tissue>
    </source>
</reference>
<evidence type="ECO:0000313" key="3">
    <source>
        <dbReference type="Proteomes" id="UP001367508"/>
    </source>
</evidence>
<evidence type="ECO:0000313" key="2">
    <source>
        <dbReference type="EMBL" id="KAK7308621.1"/>
    </source>
</evidence>
<name>A0AAN9K251_CANGL</name>
<keyword evidence="3" id="KW-1185">Reference proteome</keyword>
<protein>
    <submittedName>
        <fullName evidence="2">Uncharacterized protein</fullName>
    </submittedName>
</protein>
<dbReference type="EMBL" id="JAYMYQ010000010">
    <property type="protein sequence ID" value="KAK7308621.1"/>
    <property type="molecule type" value="Genomic_DNA"/>
</dbReference>
<dbReference type="AlphaFoldDB" id="A0AAN9K251"/>
<feature type="compositionally biased region" description="Polar residues" evidence="1">
    <location>
        <begin position="1"/>
        <end position="19"/>
    </location>
</feature>
<organism evidence="2 3">
    <name type="scientific">Canavalia gladiata</name>
    <name type="common">Sword bean</name>
    <name type="synonym">Dolichos gladiatus</name>
    <dbReference type="NCBI Taxonomy" id="3824"/>
    <lineage>
        <taxon>Eukaryota</taxon>
        <taxon>Viridiplantae</taxon>
        <taxon>Streptophyta</taxon>
        <taxon>Embryophyta</taxon>
        <taxon>Tracheophyta</taxon>
        <taxon>Spermatophyta</taxon>
        <taxon>Magnoliopsida</taxon>
        <taxon>eudicotyledons</taxon>
        <taxon>Gunneridae</taxon>
        <taxon>Pentapetalae</taxon>
        <taxon>rosids</taxon>
        <taxon>fabids</taxon>
        <taxon>Fabales</taxon>
        <taxon>Fabaceae</taxon>
        <taxon>Papilionoideae</taxon>
        <taxon>50 kb inversion clade</taxon>
        <taxon>NPAAA clade</taxon>
        <taxon>indigoferoid/millettioid clade</taxon>
        <taxon>Phaseoleae</taxon>
        <taxon>Canavalia</taxon>
    </lineage>
</organism>
<gene>
    <name evidence="2" type="ORF">VNO77_42240</name>
</gene>
<proteinExistence type="predicted"/>
<feature type="region of interest" description="Disordered" evidence="1">
    <location>
        <begin position="1"/>
        <end position="24"/>
    </location>
</feature>
<comment type="caution">
    <text evidence="2">The sequence shown here is derived from an EMBL/GenBank/DDBJ whole genome shotgun (WGS) entry which is preliminary data.</text>
</comment>
<accession>A0AAN9K251</accession>